<feature type="domain" description="DUF6531" evidence="2">
    <location>
        <begin position="60"/>
        <end position="131"/>
    </location>
</feature>
<accession>A0A5P2BWE9</accession>
<dbReference type="InterPro" id="IPR045351">
    <property type="entry name" value="DUF6531"/>
</dbReference>
<protein>
    <submittedName>
        <fullName evidence="3">Type IV secretion protein Rhs</fullName>
    </submittedName>
</protein>
<dbReference type="NCBIfam" id="TIGR01643">
    <property type="entry name" value="YD_repeat_2x"/>
    <property type="match status" value="12"/>
</dbReference>
<dbReference type="InterPro" id="IPR050708">
    <property type="entry name" value="T6SS_VgrG/RHS"/>
</dbReference>
<sequence>MRQYWARKGPGRPVEGGRSRKGAQGLKDGLRGFKSARTAVKDGERGAYDRVRSRIKGRGATVDVATGQMFLEETDLSLPGTLPLDFTRRVASGYRSGGWFGPTWTSTIDQRLEVDEDGIVFVTEDGMLLTYPHPVAPAATTAGLVLPESGPRWPLKRLADGGYRVTDPVTGIARRFAAPREDDGVALLTMISDRNRNTVDFDHDTAGTPRAILHSSGYYVQLTVEDERVTVLTVAGAAADGSGDDLVVKRYGYTDGNLTAVTDSSGRPTRFTYDEQLRLTAREDTNNSRYTYAYDDRDRCVAQRGMAGHMANTFTYDAPDTDRPDCRVTEVTTAEGATSRFSVDEHCLVVAETDPLGATVTTVYDALHHVAATTDQLGHTTAYVNNELGLPTRVTRPDGAVVRVAYNDLNLKTVVELPDGTEWRYTYDERGNCTSVTEPSGVTVRHAYTPAGHPLSVTDEAGNTTTVRCDSAGLPLKVTDPTGAKTLWQRDGLGRPTALTDPLGRTTRLAWSTEGRLVRHATPDGAVESWTYDGKGNCLTHTDRLGQVTSFEYTHFDLLSARVGPDGARHHFDYDASLRLTRVDNAQGLSWTYEHDAAGRLIAETDFDGRTVSYAYDAAGRLVTRTNAAGESVSFAHDALDRLVRKESTEEVTTYAYDVLGNLVGAVGPDCRLTLERDGSGRLLSETVDGRGPLTYAYDEAGRRTGRTTPTGATSGWEHDAAGRHTRLTLSGGRTVDFERDAAGRETVRRTGNDTCVTMERAYDEVGRLTTHTVTAPDGSPIQYRAYTYRADGALTALDDRLSGGRRFELDPVGRVTAVYAHDWTETYAYDPAGNQTYAVWPDIHPGHESTGPREYTGTQLTRAGRTRYEHDALGRVVLRRKAGLSWRYTWDAENRLTALTTPDGTRWRYTYDPLGRRTTKQRLAPGDDTVIERTDFTWDGTTLCEQTTTARNLPHPVSLTWDYEGTHPIVQTERILPTPDGRSPEAVDSRSFVIVTDRSGTPTELVDARGTITWRTRSTLGGTTAWPANSTAYTPLRSPTQYFDPESGLHYDNSGYYDPETARYLNCSGS</sequence>
<dbReference type="EMBL" id="CP029192">
    <property type="protein sequence ID" value="QES34776.1"/>
    <property type="molecule type" value="Genomic_DNA"/>
</dbReference>
<dbReference type="InterPro" id="IPR006530">
    <property type="entry name" value="YD"/>
</dbReference>
<dbReference type="Proteomes" id="UP000322927">
    <property type="component" value="Chromosome"/>
</dbReference>
<feature type="region of interest" description="Disordered" evidence="1">
    <location>
        <begin position="1"/>
        <end position="28"/>
    </location>
</feature>
<organism evidence="3 4">
    <name type="scientific">Streptomyces venezuelae</name>
    <dbReference type="NCBI Taxonomy" id="54571"/>
    <lineage>
        <taxon>Bacteria</taxon>
        <taxon>Bacillati</taxon>
        <taxon>Actinomycetota</taxon>
        <taxon>Actinomycetes</taxon>
        <taxon>Kitasatosporales</taxon>
        <taxon>Streptomycetaceae</taxon>
        <taxon>Streptomyces</taxon>
    </lineage>
</organism>
<proteinExistence type="predicted"/>
<dbReference type="PANTHER" id="PTHR32305:SF15">
    <property type="entry name" value="PROTEIN RHSA-RELATED"/>
    <property type="match status" value="1"/>
</dbReference>
<evidence type="ECO:0000259" key="2">
    <source>
        <dbReference type="Pfam" id="PF20148"/>
    </source>
</evidence>
<dbReference type="Gene3D" id="2.180.10.10">
    <property type="entry name" value="RHS repeat-associated core"/>
    <property type="match status" value="4"/>
</dbReference>
<evidence type="ECO:0000313" key="3">
    <source>
        <dbReference type="EMBL" id="QES34776.1"/>
    </source>
</evidence>
<dbReference type="Pfam" id="PF05593">
    <property type="entry name" value="RHS_repeat"/>
    <property type="match status" value="9"/>
</dbReference>
<dbReference type="PANTHER" id="PTHR32305">
    <property type="match status" value="1"/>
</dbReference>
<evidence type="ECO:0000313" key="4">
    <source>
        <dbReference type="Proteomes" id="UP000322927"/>
    </source>
</evidence>
<name>A0A5P2BWE9_STRVZ</name>
<dbReference type="InterPro" id="IPR031325">
    <property type="entry name" value="RHS_repeat"/>
</dbReference>
<gene>
    <name evidence="3" type="ORF">DEJ48_16405</name>
</gene>
<dbReference type="AlphaFoldDB" id="A0A5P2BWE9"/>
<reference evidence="3 4" key="1">
    <citation type="submission" date="2018-05" db="EMBL/GenBank/DDBJ databases">
        <title>Streptomyces venezuelae.</title>
        <authorList>
            <person name="Kim W."/>
            <person name="Lee N."/>
            <person name="Cho B.-K."/>
        </authorList>
    </citation>
    <scope>NUCLEOTIDE SEQUENCE [LARGE SCALE GENOMIC DNA]</scope>
    <source>
        <strain evidence="3 4">ATCC 14584</strain>
    </source>
</reference>
<evidence type="ECO:0000256" key="1">
    <source>
        <dbReference type="SAM" id="MobiDB-lite"/>
    </source>
</evidence>
<dbReference type="Pfam" id="PF20148">
    <property type="entry name" value="DUF6531"/>
    <property type="match status" value="1"/>
</dbReference>
<feature type="region of interest" description="Disordered" evidence="1">
    <location>
        <begin position="702"/>
        <end position="721"/>
    </location>
</feature>